<proteinExistence type="inferred from homology"/>
<evidence type="ECO:0000256" key="1">
    <source>
        <dbReference type="ARBA" id="ARBA00004141"/>
    </source>
</evidence>
<dbReference type="AlphaFoldDB" id="A0A229VVF6"/>
<keyword evidence="8" id="KW-1185">Reference proteome</keyword>
<feature type="transmembrane region" description="Helical" evidence="6">
    <location>
        <begin position="221"/>
        <end position="249"/>
    </location>
</feature>
<evidence type="ECO:0000256" key="3">
    <source>
        <dbReference type="ARBA" id="ARBA00022989"/>
    </source>
</evidence>
<dbReference type="PANTHER" id="PTHR30520:SF6">
    <property type="entry name" value="FORMATE_NITRATE FAMILY TRANSPORTER (EUROFUNG)"/>
    <property type="match status" value="1"/>
</dbReference>
<accession>A0A229VVF6</accession>
<dbReference type="InterPro" id="IPR023271">
    <property type="entry name" value="Aquaporin-like"/>
</dbReference>
<evidence type="ECO:0000256" key="5">
    <source>
        <dbReference type="ARBA" id="ARBA00049660"/>
    </source>
</evidence>
<feature type="transmembrane region" description="Helical" evidence="6">
    <location>
        <begin position="269"/>
        <end position="295"/>
    </location>
</feature>
<dbReference type="OrthoDB" id="9786493at2"/>
<comment type="caution">
    <text evidence="7">The sequence shown here is derived from an EMBL/GenBank/DDBJ whole genome shotgun (WGS) entry which is preliminary data.</text>
</comment>
<name>A0A229VVF6_9BIFI</name>
<gene>
    <name evidence="7" type="ORF">Tam10B_2147</name>
</gene>
<feature type="transmembrane region" description="Helical" evidence="6">
    <location>
        <begin position="95"/>
        <end position="116"/>
    </location>
</feature>
<dbReference type="RefSeq" id="WP_093961253.1">
    <property type="nucleotide sequence ID" value="NZ_NEWD01000037.1"/>
</dbReference>
<evidence type="ECO:0000256" key="6">
    <source>
        <dbReference type="SAM" id="Phobius"/>
    </source>
</evidence>
<dbReference type="Pfam" id="PF01226">
    <property type="entry name" value="Form_Nir_trans"/>
    <property type="match status" value="1"/>
</dbReference>
<dbReference type="GO" id="GO:0015499">
    <property type="term" value="F:formate transmembrane transporter activity"/>
    <property type="evidence" value="ECO:0007669"/>
    <property type="project" value="TreeGrafter"/>
</dbReference>
<evidence type="ECO:0000256" key="4">
    <source>
        <dbReference type="ARBA" id="ARBA00023136"/>
    </source>
</evidence>
<dbReference type="GO" id="GO:0005886">
    <property type="term" value="C:plasma membrane"/>
    <property type="evidence" value="ECO:0007669"/>
    <property type="project" value="TreeGrafter"/>
</dbReference>
<dbReference type="Proteomes" id="UP000215433">
    <property type="component" value="Unassembled WGS sequence"/>
</dbReference>
<dbReference type="EMBL" id="NEWD01000037">
    <property type="protein sequence ID" value="OXM99603.1"/>
    <property type="molecule type" value="Genomic_DNA"/>
</dbReference>
<reference evidence="7 8" key="1">
    <citation type="submission" date="2017-05" db="EMBL/GenBank/DDBJ databases">
        <title>Bifidobacterium vansinderenii sp. nov.</title>
        <authorList>
            <person name="Lugli G.A."/>
            <person name="Duranti S."/>
            <person name="Mangifesta M."/>
        </authorList>
    </citation>
    <scope>NUCLEOTIDE SEQUENCE [LARGE SCALE GENOMIC DNA]</scope>
    <source>
        <strain evidence="7 8">Tam10B</strain>
    </source>
</reference>
<dbReference type="InterPro" id="IPR000292">
    <property type="entry name" value="For/NO2_transpt"/>
</dbReference>
<dbReference type="PANTHER" id="PTHR30520">
    <property type="entry name" value="FORMATE TRANSPORTER-RELATED"/>
    <property type="match status" value="1"/>
</dbReference>
<sequence length="303" mass="31402">MPNNGTPATNAGTTQSNEVHVTTQPSILTPIINVNALTPAETEEAVEKAGVTKTQLTGGKAFVSAMFAGAFIGFGALFFLIVTCDPAMTWGPKRFVGGLAFCMGLVLVLCCGAELFTGNSLMASDLAAHKISWPAMLKNWVIVWFGNLAGALVLVTLIALAGTMGLNDGAVGNTAVATAASKITPDWFTLFFRGILCNILVCLAVRIGFSARSVADKVLGILLPIAGFVAMGFEHCVANMFFLPVGLVSKMLGFGAQAAGADAVTVQGILYNLSAATLGNIVGGAIFVALAYWFVNAKKNATK</sequence>
<protein>
    <submittedName>
        <fullName evidence="7">Formate transporter</fullName>
    </submittedName>
</protein>
<dbReference type="Gene3D" id="1.20.1080.10">
    <property type="entry name" value="Glycerol uptake facilitator protein"/>
    <property type="match status" value="1"/>
</dbReference>
<keyword evidence="4 6" id="KW-0472">Membrane</keyword>
<organism evidence="7 8">
    <name type="scientific">Bifidobacterium vansinderenii</name>
    <dbReference type="NCBI Taxonomy" id="1984871"/>
    <lineage>
        <taxon>Bacteria</taxon>
        <taxon>Bacillati</taxon>
        <taxon>Actinomycetota</taxon>
        <taxon>Actinomycetes</taxon>
        <taxon>Bifidobacteriales</taxon>
        <taxon>Bifidobacteriaceae</taxon>
        <taxon>Bifidobacterium</taxon>
    </lineage>
</organism>
<evidence type="ECO:0000256" key="2">
    <source>
        <dbReference type="ARBA" id="ARBA00022692"/>
    </source>
</evidence>
<keyword evidence="2 6" id="KW-0812">Transmembrane</keyword>
<evidence type="ECO:0000313" key="7">
    <source>
        <dbReference type="EMBL" id="OXM99603.1"/>
    </source>
</evidence>
<comment type="subcellular location">
    <subcellularLocation>
        <location evidence="1">Membrane</location>
        <topology evidence="1">Multi-pass membrane protein</topology>
    </subcellularLocation>
</comment>
<feature type="transmembrane region" description="Helical" evidence="6">
    <location>
        <begin position="190"/>
        <end position="209"/>
    </location>
</feature>
<feature type="transmembrane region" description="Helical" evidence="6">
    <location>
        <begin position="61"/>
        <end position="83"/>
    </location>
</feature>
<feature type="transmembrane region" description="Helical" evidence="6">
    <location>
        <begin position="137"/>
        <end position="161"/>
    </location>
</feature>
<comment type="similarity">
    <text evidence="5">Belongs to the FNT transporter (TC 1.A.16) family.</text>
</comment>
<dbReference type="InterPro" id="IPR024002">
    <property type="entry name" value="For/NO2_transpt_CS"/>
</dbReference>
<dbReference type="PROSITE" id="PS01006">
    <property type="entry name" value="FORMATE_NITRITE_TP_2"/>
    <property type="match status" value="1"/>
</dbReference>
<evidence type="ECO:0000313" key="8">
    <source>
        <dbReference type="Proteomes" id="UP000215433"/>
    </source>
</evidence>
<keyword evidence="3 6" id="KW-1133">Transmembrane helix</keyword>